<dbReference type="GO" id="GO:0009653">
    <property type="term" value="P:anatomical structure morphogenesis"/>
    <property type="evidence" value="ECO:0007669"/>
    <property type="project" value="UniProtKB-ARBA"/>
</dbReference>
<evidence type="ECO:0000256" key="7">
    <source>
        <dbReference type="ARBA" id="ARBA00022837"/>
    </source>
</evidence>
<evidence type="ECO:0000256" key="1">
    <source>
        <dbReference type="ARBA" id="ARBA00003436"/>
    </source>
</evidence>
<feature type="domain" description="Cadherin" evidence="15">
    <location>
        <begin position="2237"/>
        <end position="2341"/>
    </location>
</feature>
<feature type="domain" description="Cadherin" evidence="15">
    <location>
        <begin position="2476"/>
        <end position="2558"/>
    </location>
</feature>
<dbReference type="FunFam" id="2.60.40.60:FF:000002">
    <property type="entry name" value="Protocadherin alpha 2"/>
    <property type="match status" value="2"/>
</dbReference>
<proteinExistence type="predicted"/>
<feature type="domain" description="Cadherin" evidence="15">
    <location>
        <begin position="764"/>
        <end position="859"/>
    </location>
</feature>
<evidence type="ECO:0000313" key="17">
    <source>
        <dbReference type="Proteomes" id="UP000193380"/>
    </source>
</evidence>
<evidence type="ECO:0000256" key="2">
    <source>
        <dbReference type="ARBA" id="ARBA00004251"/>
    </source>
</evidence>
<evidence type="ECO:0000256" key="14">
    <source>
        <dbReference type="SAM" id="Phobius"/>
    </source>
</evidence>
<evidence type="ECO:0000256" key="12">
    <source>
        <dbReference type="PROSITE-ProRule" id="PRU00043"/>
    </source>
</evidence>
<feature type="domain" description="Cadherin" evidence="15">
    <location>
        <begin position="211"/>
        <end position="317"/>
    </location>
</feature>
<evidence type="ECO:0000256" key="3">
    <source>
        <dbReference type="ARBA" id="ARBA00022475"/>
    </source>
</evidence>
<feature type="domain" description="Cadherin" evidence="15">
    <location>
        <begin position="427"/>
        <end position="534"/>
    </location>
</feature>
<keyword evidence="4 14" id="KW-0812">Transmembrane</keyword>
<comment type="function">
    <text evidence="1">Potential calcium-dependent cell-adhesion protein. May be involved in the establishment and maintenance of specific neuronal connections in the brain.</text>
</comment>
<feature type="domain" description="Cadherin" evidence="15">
    <location>
        <begin position="1"/>
        <end position="96"/>
    </location>
</feature>
<evidence type="ECO:0000256" key="5">
    <source>
        <dbReference type="ARBA" id="ARBA00022729"/>
    </source>
</evidence>
<feature type="domain" description="Cadherin" evidence="15">
    <location>
        <begin position="2070"/>
        <end position="2178"/>
    </location>
</feature>
<dbReference type="FunFam" id="2.60.40.60:FF:000129">
    <property type="entry name" value="protocadherin alpha-C2 isoform X1"/>
    <property type="match status" value="3"/>
</dbReference>
<evidence type="ECO:0000256" key="10">
    <source>
        <dbReference type="ARBA" id="ARBA00023136"/>
    </source>
</evidence>
<keyword evidence="5" id="KW-0732">Signal</keyword>
<dbReference type="FunFam" id="2.60.40.60:FF:000018">
    <property type="entry name" value="Protocadherin gamma c3"/>
    <property type="match status" value="3"/>
</dbReference>
<dbReference type="STRING" id="8022.A0A060XHT5"/>
<accession>A0A060XHT5</accession>
<dbReference type="SMART" id="SM00112">
    <property type="entry name" value="CA"/>
    <property type="match status" value="19"/>
</dbReference>
<dbReference type="InterPro" id="IPR002126">
    <property type="entry name" value="Cadherin-like_dom"/>
</dbReference>
<name>A0A060XHT5_ONCMY</name>
<evidence type="ECO:0000313" key="16">
    <source>
        <dbReference type="EMBL" id="CDQ76460.1"/>
    </source>
</evidence>
<feature type="domain" description="Cadherin" evidence="15">
    <location>
        <begin position="1297"/>
        <end position="1393"/>
    </location>
</feature>
<feature type="transmembrane region" description="Helical" evidence="14">
    <location>
        <begin position="2574"/>
        <end position="2597"/>
    </location>
</feature>
<evidence type="ECO:0000256" key="13">
    <source>
        <dbReference type="SAM" id="MobiDB-lite"/>
    </source>
</evidence>
<dbReference type="GO" id="GO:0007156">
    <property type="term" value="P:homophilic cell adhesion via plasma membrane adhesion molecules"/>
    <property type="evidence" value="ECO:0007669"/>
    <property type="project" value="InterPro"/>
</dbReference>
<protein>
    <recommendedName>
        <fullName evidence="15">Cadherin domain-containing protein</fullName>
    </recommendedName>
</protein>
<evidence type="ECO:0000256" key="6">
    <source>
        <dbReference type="ARBA" id="ARBA00022737"/>
    </source>
</evidence>
<feature type="region of interest" description="Disordered" evidence="13">
    <location>
        <begin position="1792"/>
        <end position="1817"/>
    </location>
</feature>
<keyword evidence="6" id="KW-0677">Repeat</keyword>
<feature type="transmembrane region" description="Helical" evidence="14">
    <location>
        <begin position="112"/>
        <end position="135"/>
    </location>
</feature>
<feature type="domain" description="Cadherin" evidence="15">
    <location>
        <begin position="1522"/>
        <end position="1622"/>
    </location>
</feature>
<feature type="transmembrane region" description="Helical" evidence="14">
    <location>
        <begin position="1946"/>
        <end position="1963"/>
    </location>
</feature>
<dbReference type="InterPro" id="IPR020894">
    <property type="entry name" value="Cadherin_CS"/>
</dbReference>
<evidence type="ECO:0000256" key="8">
    <source>
        <dbReference type="ARBA" id="ARBA00022889"/>
    </source>
</evidence>
<reference evidence="16" key="1">
    <citation type="journal article" date="2014" name="Nat. Commun.">
        <title>The rainbow trout genome provides novel insights into evolution after whole-genome duplication in vertebrates.</title>
        <authorList>
            <person name="Berthelot C."/>
            <person name="Brunet F."/>
            <person name="Chalopin D."/>
            <person name="Juanchich A."/>
            <person name="Bernard M."/>
            <person name="Noel B."/>
            <person name="Bento P."/>
            <person name="Da Silva C."/>
            <person name="Labadie K."/>
            <person name="Alberti A."/>
            <person name="Aury J.M."/>
            <person name="Louis A."/>
            <person name="Dehais P."/>
            <person name="Bardou P."/>
            <person name="Montfort J."/>
            <person name="Klopp C."/>
            <person name="Cabau C."/>
            <person name="Gaspin C."/>
            <person name="Thorgaard G.H."/>
            <person name="Boussaha M."/>
            <person name="Quillet E."/>
            <person name="Guyomard R."/>
            <person name="Galiana D."/>
            <person name="Bobe J."/>
            <person name="Volff J.N."/>
            <person name="Genet C."/>
            <person name="Wincker P."/>
            <person name="Jaillon O."/>
            <person name="Roest Crollius H."/>
            <person name="Guiguen Y."/>
        </authorList>
    </citation>
    <scope>NUCLEOTIDE SEQUENCE [LARGE SCALE GENOMIC DNA]</scope>
</reference>
<dbReference type="SUPFAM" id="SSF49313">
    <property type="entry name" value="Cadherin-like"/>
    <property type="match status" value="18"/>
</dbReference>
<dbReference type="EMBL" id="FR905142">
    <property type="protein sequence ID" value="CDQ76460.1"/>
    <property type="molecule type" value="Genomic_DNA"/>
</dbReference>
<dbReference type="GO" id="GO:0005509">
    <property type="term" value="F:calcium ion binding"/>
    <property type="evidence" value="ECO:0007669"/>
    <property type="project" value="UniProtKB-UniRule"/>
</dbReference>
<dbReference type="InterPro" id="IPR015919">
    <property type="entry name" value="Cadherin-like_sf"/>
</dbReference>
<evidence type="ECO:0000256" key="9">
    <source>
        <dbReference type="ARBA" id="ARBA00022989"/>
    </source>
</evidence>
<dbReference type="InterPro" id="IPR050174">
    <property type="entry name" value="Protocadherin/Cadherin-CA"/>
</dbReference>
<keyword evidence="9 14" id="KW-1133">Transmembrane helix</keyword>
<feature type="domain" description="Cadherin" evidence="15">
    <location>
        <begin position="2342"/>
        <end position="2451"/>
    </location>
</feature>
<feature type="transmembrane region" description="Helical" evidence="14">
    <location>
        <begin position="1852"/>
        <end position="1871"/>
    </location>
</feature>
<dbReference type="Proteomes" id="UP000193380">
    <property type="component" value="Unassembled WGS sequence"/>
</dbReference>
<dbReference type="Gene3D" id="2.60.40.60">
    <property type="entry name" value="Cadherins"/>
    <property type="match status" value="19"/>
</dbReference>
<feature type="domain" description="Cadherin" evidence="15">
    <location>
        <begin position="1181"/>
        <end position="1288"/>
    </location>
</feature>
<keyword evidence="3" id="KW-1003">Cell membrane</keyword>
<dbReference type="Pfam" id="PF08266">
    <property type="entry name" value="Cadherin_2"/>
    <property type="match status" value="3"/>
</dbReference>
<dbReference type="FunFam" id="2.60.40.60:FF:000001">
    <property type="entry name" value="Protocadherin alpha 2"/>
    <property type="match status" value="3"/>
</dbReference>
<feature type="domain" description="Cadherin" evidence="15">
    <location>
        <begin position="965"/>
        <end position="1071"/>
    </location>
</feature>
<dbReference type="FunFam" id="2.60.40.60:FF:000004">
    <property type="entry name" value="Protocadherin 1 gamma 2"/>
    <property type="match status" value="4"/>
</dbReference>
<dbReference type="GO" id="GO:0005886">
    <property type="term" value="C:plasma membrane"/>
    <property type="evidence" value="ECO:0007669"/>
    <property type="project" value="UniProtKB-SubCell"/>
</dbReference>
<feature type="transmembrane region" description="Helical" evidence="14">
    <location>
        <begin position="1891"/>
        <end position="1920"/>
    </location>
</feature>
<feature type="domain" description="Cadherin" evidence="15">
    <location>
        <begin position="535"/>
        <end position="639"/>
    </location>
</feature>
<organism evidence="16 17">
    <name type="scientific">Oncorhynchus mykiss</name>
    <name type="common">Rainbow trout</name>
    <name type="synonym">Salmo gairdneri</name>
    <dbReference type="NCBI Taxonomy" id="8022"/>
    <lineage>
        <taxon>Eukaryota</taxon>
        <taxon>Metazoa</taxon>
        <taxon>Chordata</taxon>
        <taxon>Craniata</taxon>
        <taxon>Vertebrata</taxon>
        <taxon>Euteleostomi</taxon>
        <taxon>Actinopterygii</taxon>
        <taxon>Neopterygii</taxon>
        <taxon>Teleostei</taxon>
        <taxon>Protacanthopterygii</taxon>
        <taxon>Salmoniformes</taxon>
        <taxon>Salmonidae</taxon>
        <taxon>Salmoninae</taxon>
        <taxon>Oncorhynchus</taxon>
    </lineage>
</organism>
<feature type="domain" description="Cadherin" evidence="15">
    <location>
        <begin position="2193"/>
        <end position="2236"/>
    </location>
</feature>
<feature type="domain" description="Cadherin" evidence="15">
    <location>
        <begin position="1394"/>
        <end position="1503"/>
    </location>
</feature>
<dbReference type="PANTHER" id="PTHR24028">
    <property type="entry name" value="CADHERIN-87A"/>
    <property type="match status" value="1"/>
</dbReference>
<feature type="domain" description="Cadherin" evidence="15">
    <location>
        <begin position="1963"/>
        <end position="2069"/>
    </location>
</feature>
<dbReference type="PROSITE" id="PS00232">
    <property type="entry name" value="CADHERIN_1"/>
    <property type="match status" value="9"/>
</dbReference>
<keyword evidence="10 14" id="KW-0472">Membrane</keyword>
<dbReference type="PaxDb" id="8022-A0A060XHT5"/>
<sequence length="2681" mass="294407">MPRSAKAGHLVTKVTAVDADSGHNAWISYKLVEATDASLFNVNLYTGEVRTKRAVSEQDDSSQRLLIEIQDDGVPVQSSTVTLTILVEDGLHEPILDLRQKTPEPSKKSGRITLYLILSLASVSVLSLVTFVILANPNRNLQIQLNTDGPIKYVEVLGGDMLSQSQSFRSCLSPMSEFSDFTFIKPSSTTDFKEMINVLDASLPDSAWTFESQQTRYTIPEELKQGSVVGNLAKDLGLGLSEIFDRKLHVAAEAGKQYFNVDAGKGELVVNERIDRETLCGQSASCVLPLQVVIENPLQLHRIEVEIRDINDNSPNFLTKDRVLKMAELTAVGARFPLKSAEDPDVGSNSLKSYILSKDECFSVKVKDIEGGRKIPELVLEKPLDREKKAVHELLLTALDGGTPARSGTSQITVTVLDNNDNNPVFQKAVYNVRVNENSEKGTSLIKLEATDSDEGVNGEIEYSFGEHTLESVLSVFDIDAVTGEMFLKGELDYESAAYYRIDITAVDKGIPEMEGHCRVQVEVTDVNDNAPEIVLTSKPSPVREDAPSGTVVALISARDLDSGNNGKVTLQLTKGHPFSLKPSFSDNYALVTNGVLDRESFSEYNIEITATDSGSPPLTTKKTIPVSIIDVNDNPPKFSQSSYNVYLKENGPPGSMLSSVSTSDLDFGDNAKISYSILDSKVQDMSVSSYVYINSDNGSIYSMHSYDYEKLKVFQIHVQAKDHGSPSLSSNVTVHVFILDQNDNAPAVIYPSAALGSLSHQNMPRSAKAGHLVTKVTAVDADSGHNAWISYKLVEATDTSLFSVNLYTGEVRTKRAVSEQDDSSQRLLIEIHDDGEPVQSTTVTLAILVEDGLHEPILDLRQKAPEASKKNPRITLYLILSLASVSVLSMVTFIIVAYVEVLGGDMLSQSQSFRSCLSPMSEFSDFTFVKPSSTTDFKEMINVLDASLPDSAWTFESQQVRSDVDGQTRYTISEELKQGSVVGNLAKDLGLGLSDFFDRKLRVASEAGKQYFNVNAGKGELIVNERIDRETLCGQSASCVLPLQVVIENPLQLHRIEVEIRDINDNSPSFLTKELTVKIVELTVAGARFPLESAEDPDVGSNSLKSYTISKDECFTLKVKELGNGKKIPELVLEKPLDREKKSVHKLLLTALDGGNPVRSGTAEITITVLDVNDNFPVFEKSVYKVSIHENSAKGTFMIQLKATDIDEGQNGEINYSFGERTPESVLSTFNMDPDTGDIFLKGDLDFERATTYDIDITARDEGTPEMEGHCRVQVEVIDVNDNSPEIVLTSQPNPVRENAPSGTVVALISARDLDSGNNGKVTLQLPRGYPFSLKPSYSNNYALVTSDVLDRESFSEYNIEITATDSGSPPLTTKKTIPVTIIDVNDNPPKFSQPFYNVYLKENGLPGSMLSSVSASDLDFGDNAKISYSILDSKAQDVSVSSYVYMNTDNGSIYSMHSFDYEKLKVFQILVQAKDHGSPSLSSNVTVHVFILDQNDNAPAVIYPSAALGSLSHQKMPRFAKAGHLVTKVTAVDADSGHNAWVSYKLAEATDTSLFSVNLYTGEVRTKRAVSEQDDSSQRLLIEIQDDGEPVQSATVTLTIQVEDGLHELISDLRQKAPEPSKKSGRITLYLILSLASVSVLSLVTFVILAVKCVRNSRSSGSCCMRRDDLDGYKNPNRNLQIQLNTDGPIKYVEVLGGDMLSQSQSFRSCLSPMSEFSDFTFVKPSSTTDFKEMINVLDASLPDSAWNFESQQVSASILSGCITALYGNCNRRVLRGWCGLHNASQGENYLPSKTPTAPDVTGRPKRSSRTTTTRATACSPRYHPEVERLLPTYRLEIIGHSNKWISSHFINATLIMFAYLALLIPFVYTVFHSIYCILPMLLGHCSSIYLYIHILIQSLYLDLCVLGSCCGIVRLLARGLVYKNVLRCILELRMTKRMGYRDWRWLALWWHYFFLLWSTIDGQTRYTISEELKQGSVVGNLAKDLGLGLSEFFDRKLRVASEAGKQYFSVDAGKGELVVNERIDRETLCGQSASCVLPLQVVIENPLQLYRVEVEIQDINDNSPSFPSKQHPLEIAETTAAGVRFPLESAQDPDVGSNSLKSYILSKDECFTLKVKELSGGRKVPELVLTKALDREKKTVHHLLLTVVDGGNPVRSGTSQITITVLDVNDNVPVFENAVYKVSVSEKSAEGTFISAANYEIDISAKDKGSPRMEGHCSVQVDVADVNDNSPEIILTSKPSPLREDAPSGTVVALIGARDLDSGNNGKVTLQLPRGYPFSLKPSFSNNYALVTSGVLDRESFSEYNIEITATDSGSPPLTTKKTITVTIIDVNDNPPKFSQSSYNVYLKENGLPGSMLSSVSASDLDLGDNAKISYSILDSKAQDVSVSSYVYMNTDNGSIYSMHSFDYEKLKVFQILVQAKDHGSPSLSSNVTVHVFILDQNDNAPAVIYPSAALGSLSHQKMPRFAKAGYLVTAVDADSGHNAWISYKLAEATDASLFSVNLYTGEVRTKRAVSEQDDSSQRLLIEMQDDGEPVQSSTVTLAILVEDGLHEPILDLRQKAPEPSKKSGRITLYLILSLASVSVLSLVTFVILANPNRNLQIQLNTDGPIKYVEVLGGDMLSQSQSFRSCLSPMSEFSDFTFVKPSSTTDFKEMINVLDASLPDNAWTFESQQVRSEL</sequence>
<comment type="subcellular location">
    <subcellularLocation>
        <location evidence="2">Cell membrane</location>
        <topology evidence="2">Single-pass type I membrane protein</topology>
    </subcellularLocation>
</comment>
<dbReference type="Pfam" id="PF16492">
    <property type="entry name" value="Cadherin_C_2"/>
    <property type="match status" value="3"/>
</dbReference>
<keyword evidence="11" id="KW-0325">Glycoprotein</keyword>
<feature type="domain" description="Cadherin" evidence="15">
    <location>
        <begin position="640"/>
        <end position="749"/>
    </location>
</feature>
<reference evidence="16" key="2">
    <citation type="submission" date="2014-03" db="EMBL/GenBank/DDBJ databases">
        <authorList>
            <person name="Genoscope - CEA"/>
        </authorList>
    </citation>
    <scope>NUCLEOTIDE SEQUENCE</scope>
</reference>
<dbReference type="InterPro" id="IPR013164">
    <property type="entry name" value="Cadherin_N"/>
</dbReference>
<evidence type="ECO:0000256" key="11">
    <source>
        <dbReference type="ARBA" id="ARBA00023180"/>
    </source>
</evidence>
<keyword evidence="8" id="KW-0130">Cell adhesion</keyword>
<keyword evidence="7 12" id="KW-0106">Calcium</keyword>
<gene>
    <name evidence="16" type="ORF">GSONMT00057561001</name>
</gene>
<dbReference type="Pfam" id="PF00028">
    <property type="entry name" value="Cadherin"/>
    <property type="match status" value="15"/>
</dbReference>
<dbReference type="PROSITE" id="PS50268">
    <property type="entry name" value="CADHERIN_2"/>
    <property type="match status" value="19"/>
</dbReference>
<dbReference type="InterPro" id="IPR032455">
    <property type="entry name" value="Cadherin_C"/>
</dbReference>
<dbReference type="PRINTS" id="PR00205">
    <property type="entry name" value="CADHERIN"/>
</dbReference>
<dbReference type="PANTHER" id="PTHR24028:SF236">
    <property type="entry name" value="PROTOCADHERIN GAMMA-C3"/>
    <property type="match status" value="1"/>
</dbReference>
<evidence type="ECO:0000259" key="15">
    <source>
        <dbReference type="PROSITE" id="PS50268"/>
    </source>
</evidence>
<feature type="domain" description="Cadherin" evidence="15">
    <location>
        <begin position="1072"/>
        <end position="1180"/>
    </location>
</feature>
<dbReference type="CDD" id="cd11304">
    <property type="entry name" value="Cadherin_repeat"/>
    <property type="match status" value="18"/>
</dbReference>
<feature type="transmembrane region" description="Helical" evidence="14">
    <location>
        <begin position="1629"/>
        <end position="1653"/>
    </location>
</feature>
<evidence type="ECO:0000256" key="4">
    <source>
        <dbReference type="ARBA" id="ARBA00022692"/>
    </source>
</evidence>
<feature type="domain" description="Cadherin" evidence="15">
    <location>
        <begin position="318"/>
        <end position="426"/>
    </location>
</feature>
<dbReference type="FunFam" id="2.60.40.60:FF:000006">
    <property type="entry name" value="Protocadherin alpha 2"/>
    <property type="match status" value="3"/>
</dbReference>